<protein>
    <submittedName>
        <fullName evidence="2">Uncharacterized protein</fullName>
    </submittedName>
</protein>
<reference evidence="2 3" key="1">
    <citation type="submission" date="2016-02" db="EMBL/GenBank/DDBJ databases">
        <title>Genome analysis of coral dinoflagellate symbionts highlights evolutionary adaptations to a symbiotic lifestyle.</title>
        <authorList>
            <person name="Aranda M."/>
            <person name="Li Y."/>
            <person name="Liew Y.J."/>
            <person name="Baumgarten S."/>
            <person name="Simakov O."/>
            <person name="Wilson M."/>
            <person name="Piel J."/>
            <person name="Ashoor H."/>
            <person name="Bougouffa S."/>
            <person name="Bajic V.B."/>
            <person name="Ryu T."/>
            <person name="Ravasi T."/>
            <person name="Bayer T."/>
            <person name="Micklem G."/>
            <person name="Kim H."/>
            <person name="Bhak J."/>
            <person name="Lajeunesse T.C."/>
            <person name="Voolstra C.R."/>
        </authorList>
    </citation>
    <scope>NUCLEOTIDE SEQUENCE [LARGE SCALE GENOMIC DNA]</scope>
    <source>
        <strain evidence="2 3">CCMP2467</strain>
    </source>
</reference>
<evidence type="ECO:0000256" key="1">
    <source>
        <dbReference type="SAM" id="MobiDB-lite"/>
    </source>
</evidence>
<keyword evidence="3" id="KW-1185">Reference proteome</keyword>
<feature type="compositionally biased region" description="Low complexity" evidence="1">
    <location>
        <begin position="51"/>
        <end position="76"/>
    </location>
</feature>
<dbReference type="Proteomes" id="UP000186817">
    <property type="component" value="Unassembled WGS sequence"/>
</dbReference>
<feature type="non-terminal residue" evidence="2">
    <location>
        <position position="1"/>
    </location>
</feature>
<gene>
    <name evidence="2" type="ORF">AK812_SmicGene45417</name>
</gene>
<organism evidence="2 3">
    <name type="scientific">Symbiodinium microadriaticum</name>
    <name type="common">Dinoflagellate</name>
    <name type="synonym">Zooxanthella microadriatica</name>
    <dbReference type="NCBI Taxonomy" id="2951"/>
    <lineage>
        <taxon>Eukaryota</taxon>
        <taxon>Sar</taxon>
        <taxon>Alveolata</taxon>
        <taxon>Dinophyceae</taxon>
        <taxon>Suessiales</taxon>
        <taxon>Symbiodiniaceae</taxon>
        <taxon>Symbiodinium</taxon>
    </lineage>
</organism>
<dbReference type="EMBL" id="LSRX01003058">
    <property type="protein sequence ID" value="OLP74904.1"/>
    <property type="molecule type" value="Genomic_DNA"/>
</dbReference>
<evidence type="ECO:0000313" key="3">
    <source>
        <dbReference type="Proteomes" id="UP000186817"/>
    </source>
</evidence>
<dbReference type="AlphaFoldDB" id="A0A1Q9BW85"/>
<evidence type="ECO:0000313" key="2">
    <source>
        <dbReference type="EMBL" id="OLP74904.1"/>
    </source>
</evidence>
<name>A0A1Q9BW85_SYMMI</name>
<proteinExistence type="predicted"/>
<feature type="region of interest" description="Disordered" evidence="1">
    <location>
        <begin position="1"/>
        <end position="79"/>
    </location>
</feature>
<comment type="caution">
    <text evidence="2">The sequence shown here is derived from an EMBL/GenBank/DDBJ whole genome shotgun (WGS) entry which is preliminary data.</text>
</comment>
<sequence>DPPKPLTLPKLDTTKSEQADREEEAPENLPADASPTGSQDVPALPNEAEPETAAEQTEAVAAEVSATEAEAESQQAGADPSFEYFRRSAFRGADVGVIARLGVGDREKKWGRARVEGHKCLGETWDHAEFRNLSDVDVG</sequence>
<feature type="non-terminal residue" evidence="2">
    <location>
        <position position="139"/>
    </location>
</feature>
<accession>A0A1Q9BW85</accession>